<dbReference type="InterPro" id="IPR035321">
    <property type="entry name" value="DUF5373"/>
</dbReference>
<keyword evidence="1" id="KW-0812">Transmembrane</keyword>
<feature type="transmembrane region" description="Helical" evidence="1">
    <location>
        <begin position="52"/>
        <end position="74"/>
    </location>
</feature>
<organism evidence="2 3">
    <name type="scientific">Caenorhabditis remanei</name>
    <name type="common">Caenorhabditis vulgaris</name>
    <dbReference type="NCBI Taxonomy" id="31234"/>
    <lineage>
        <taxon>Eukaryota</taxon>
        <taxon>Metazoa</taxon>
        <taxon>Ecdysozoa</taxon>
        <taxon>Nematoda</taxon>
        <taxon>Chromadorea</taxon>
        <taxon>Rhabditida</taxon>
        <taxon>Rhabditina</taxon>
        <taxon>Rhabditomorpha</taxon>
        <taxon>Rhabditoidea</taxon>
        <taxon>Rhabditidae</taxon>
        <taxon>Peloderinae</taxon>
        <taxon>Caenorhabditis</taxon>
    </lineage>
</organism>
<reference evidence="2 3" key="1">
    <citation type="submission" date="2019-12" db="EMBL/GenBank/DDBJ databases">
        <title>Chromosome-level assembly of the Caenorhabditis remanei genome.</title>
        <authorList>
            <person name="Teterina A.A."/>
            <person name="Willis J.H."/>
            <person name="Phillips P.C."/>
        </authorList>
    </citation>
    <scope>NUCLEOTIDE SEQUENCE [LARGE SCALE GENOMIC DNA]</scope>
    <source>
        <strain evidence="2 3">PX506</strain>
        <tissue evidence="2">Whole organism</tissue>
    </source>
</reference>
<dbReference type="CTD" id="9814949"/>
<gene>
    <name evidence="2" type="ORF">GCK72_009460</name>
</gene>
<keyword evidence="1" id="KW-1133">Transmembrane helix</keyword>
<feature type="transmembrane region" description="Helical" evidence="1">
    <location>
        <begin position="177"/>
        <end position="197"/>
    </location>
</feature>
<name>A0A6A5H2Z7_CAERE</name>
<dbReference type="GeneID" id="9814949"/>
<evidence type="ECO:0000256" key="1">
    <source>
        <dbReference type="SAM" id="Phobius"/>
    </source>
</evidence>
<dbReference type="RefSeq" id="XP_003113128.2">
    <property type="nucleotide sequence ID" value="XM_003113080.2"/>
</dbReference>
<evidence type="ECO:0000313" key="3">
    <source>
        <dbReference type="Proteomes" id="UP000483820"/>
    </source>
</evidence>
<dbReference type="Proteomes" id="UP000483820">
    <property type="component" value="Chromosome III"/>
</dbReference>
<feature type="transmembrane region" description="Helical" evidence="1">
    <location>
        <begin position="80"/>
        <end position="100"/>
    </location>
</feature>
<feature type="transmembrane region" description="Helical" evidence="1">
    <location>
        <begin position="121"/>
        <end position="139"/>
    </location>
</feature>
<feature type="transmembrane region" description="Helical" evidence="1">
    <location>
        <begin position="273"/>
        <end position="296"/>
    </location>
</feature>
<evidence type="ECO:0000313" key="2">
    <source>
        <dbReference type="EMBL" id="KAF1761206.1"/>
    </source>
</evidence>
<protein>
    <submittedName>
        <fullName evidence="2">Uncharacterized protein</fullName>
    </submittedName>
</protein>
<sequence length="335" mass="38107">MSNFYQTRVIHSVESPMFFDRFPIKLLVIVVQVVTLLLNIGYMSQPSLERGVFIFEMCINLFLVASIVAFLADYELLMHIHYWAVCVGTIIPLIFWGLAVKDLFYRTDISTEAAIYSIIRRTLILLVPYGSMFPMKYLVSRFISNFLRTHSSEAMPRFYDASSYSEPPKVCCIPVKLVVLVMQIAALILPIASICFARNQESHLLFGQVLWAIYFGLSFVAFLVEHKGLMVLHCFFGIACWLGACVVIGLEYFKIRVFSDKPIFNGQFFSNSILLVGTGILLFVALFYIIMCSALVRSLGREPVLPDYNTAMQQPSCPVDTSEHTKLIYPIYPQL</sequence>
<feature type="transmembrane region" description="Helical" evidence="1">
    <location>
        <begin position="204"/>
        <end position="224"/>
    </location>
</feature>
<dbReference type="AlphaFoldDB" id="A0A6A5H2Z7"/>
<proteinExistence type="predicted"/>
<keyword evidence="1" id="KW-0472">Membrane</keyword>
<feature type="transmembrane region" description="Helical" evidence="1">
    <location>
        <begin position="230"/>
        <end position="253"/>
    </location>
</feature>
<comment type="caution">
    <text evidence="2">The sequence shown here is derived from an EMBL/GenBank/DDBJ whole genome shotgun (WGS) entry which is preliminary data.</text>
</comment>
<dbReference type="Pfam" id="PF17343">
    <property type="entry name" value="DUF5373"/>
    <property type="match status" value="2"/>
</dbReference>
<dbReference type="EMBL" id="WUAV01000003">
    <property type="protein sequence ID" value="KAF1761206.1"/>
    <property type="molecule type" value="Genomic_DNA"/>
</dbReference>
<dbReference type="KEGG" id="crq:GCK72_009460"/>
<feature type="transmembrane region" description="Helical" evidence="1">
    <location>
        <begin position="22"/>
        <end position="40"/>
    </location>
</feature>
<accession>A0A6A5H2Z7</accession>